<dbReference type="GO" id="GO:0051536">
    <property type="term" value="F:iron-sulfur cluster binding"/>
    <property type="evidence" value="ECO:0007669"/>
    <property type="project" value="UniProtKB-KW"/>
</dbReference>
<evidence type="ECO:0000256" key="1">
    <source>
        <dbReference type="ARBA" id="ARBA00022723"/>
    </source>
</evidence>
<dbReference type="Pfam" id="PF02754">
    <property type="entry name" value="CCG"/>
    <property type="match status" value="2"/>
</dbReference>
<dbReference type="PANTHER" id="PTHR43255">
    <property type="entry name" value="IRON-SULFUR-BINDING OXIDOREDUCTASE FADF-RELATED-RELATED"/>
    <property type="match status" value="1"/>
</dbReference>
<dbReference type="InterPro" id="IPR017900">
    <property type="entry name" value="4Fe4S_Fe_S_CS"/>
</dbReference>
<gene>
    <name evidence="6" type="ordered locus">Dtox_1734</name>
</gene>
<sequence length="385" mass="43097">MSEAEARIPMFEIKDVIVEYGGEEITLCMQCGVCVATCPWKRVGSEFTIREMLYMGRMGFEGYESDDVLFACTTCKHCAVRCPRGIDIFNVVRVMRSMICESGAMPKNLKAVVGSISSQGNPWAQDKSKREIWAKDAAVPAFTEDTEYLLYVCCTSAFDSRSQKIAKSIAELLQKAGVSFGVLSAEEKCCGESIRKIGAEEAFTALAEHNINLFNSKGVKKIITTSPHCHYTFKNEYPAFGGEYEVYHYTEIINQLVKDGKLSFTNPVDQKVIYHEPCYLGRHARLFDAPRELMSAVPELKVVEFDNNKEDSLCCGGGGSRIWMETEAHMRFSDEKVEEAAAKEVNYVVTACPYCVVMFEDSVKTKNKDEVLAVKDLSEILKESL</sequence>
<evidence type="ECO:0000256" key="3">
    <source>
        <dbReference type="ARBA" id="ARBA00023014"/>
    </source>
</evidence>
<dbReference type="eggNOG" id="COG0247">
    <property type="taxonomic scope" value="Bacteria"/>
</dbReference>
<dbReference type="InterPro" id="IPR051460">
    <property type="entry name" value="HdrC_iron-sulfur_subunit"/>
</dbReference>
<keyword evidence="2" id="KW-0408">Iron</keyword>
<dbReference type="OrthoDB" id="9794954at2"/>
<evidence type="ECO:0000313" key="7">
    <source>
        <dbReference type="Proteomes" id="UP000002217"/>
    </source>
</evidence>
<dbReference type="GO" id="GO:0016491">
    <property type="term" value="F:oxidoreductase activity"/>
    <property type="evidence" value="ECO:0007669"/>
    <property type="project" value="UniProtKB-ARBA"/>
</dbReference>
<dbReference type="RefSeq" id="WP_015757302.1">
    <property type="nucleotide sequence ID" value="NC_013216.1"/>
</dbReference>
<dbReference type="GO" id="GO:0046872">
    <property type="term" value="F:metal ion binding"/>
    <property type="evidence" value="ECO:0007669"/>
    <property type="project" value="UniProtKB-KW"/>
</dbReference>
<dbReference type="PANTHER" id="PTHR43255:SF2">
    <property type="entry name" value="HETERODISULFIDE REDUCTASE RELATED PROTEIN"/>
    <property type="match status" value="1"/>
</dbReference>
<keyword evidence="3" id="KW-0411">Iron-sulfur</keyword>
<dbReference type="AlphaFoldDB" id="C8VX15"/>
<evidence type="ECO:0008006" key="8">
    <source>
        <dbReference type="Google" id="ProtNLM"/>
    </source>
</evidence>
<keyword evidence="1" id="KW-0479">Metal-binding</keyword>
<organism evidence="6 7">
    <name type="scientific">Desulfofarcimen acetoxidans (strain ATCC 49208 / DSM 771 / KCTC 5769 / VKM B-1644 / 5575)</name>
    <name type="common">Desulfotomaculum acetoxidans</name>
    <dbReference type="NCBI Taxonomy" id="485916"/>
    <lineage>
        <taxon>Bacteria</taxon>
        <taxon>Bacillati</taxon>
        <taxon>Bacillota</taxon>
        <taxon>Clostridia</taxon>
        <taxon>Eubacteriales</taxon>
        <taxon>Peptococcaceae</taxon>
        <taxon>Desulfofarcimen</taxon>
    </lineage>
</organism>
<evidence type="ECO:0000259" key="4">
    <source>
        <dbReference type="Pfam" id="PF02754"/>
    </source>
</evidence>
<dbReference type="InterPro" id="IPR004017">
    <property type="entry name" value="Cys_rich_dom"/>
</dbReference>
<dbReference type="InterPro" id="IPR009051">
    <property type="entry name" value="Helical_ferredxn"/>
</dbReference>
<feature type="domain" description="4Fe-4S ferredoxin-type" evidence="5">
    <location>
        <begin position="25"/>
        <end position="86"/>
    </location>
</feature>
<evidence type="ECO:0000259" key="5">
    <source>
        <dbReference type="Pfam" id="PF13183"/>
    </source>
</evidence>
<feature type="domain" description="Cysteine-rich" evidence="4">
    <location>
        <begin position="150"/>
        <end position="234"/>
    </location>
</feature>
<dbReference type="STRING" id="485916.Dtox_1734"/>
<dbReference type="PROSITE" id="PS00198">
    <property type="entry name" value="4FE4S_FER_1"/>
    <property type="match status" value="2"/>
</dbReference>
<dbReference type="HOGENOM" id="CLU_023081_2_2_9"/>
<evidence type="ECO:0000256" key="2">
    <source>
        <dbReference type="ARBA" id="ARBA00023004"/>
    </source>
</evidence>
<name>C8VX15_DESAS</name>
<dbReference type="Proteomes" id="UP000002217">
    <property type="component" value="Chromosome"/>
</dbReference>
<dbReference type="KEGG" id="dae:Dtox_1734"/>
<evidence type="ECO:0000313" key="6">
    <source>
        <dbReference type="EMBL" id="ACV62591.1"/>
    </source>
</evidence>
<keyword evidence="7" id="KW-1185">Reference proteome</keyword>
<reference evidence="6 7" key="1">
    <citation type="journal article" date="2009" name="Stand. Genomic Sci.">
        <title>Complete genome sequence of Desulfotomaculum acetoxidans type strain (5575).</title>
        <authorList>
            <person name="Spring S."/>
            <person name="Lapidus A."/>
            <person name="Schroder M."/>
            <person name="Gleim D."/>
            <person name="Sims D."/>
            <person name="Meincke L."/>
            <person name="Glavina Del Rio T."/>
            <person name="Tice H."/>
            <person name="Copeland A."/>
            <person name="Cheng J.F."/>
            <person name="Lucas S."/>
            <person name="Chen F."/>
            <person name="Nolan M."/>
            <person name="Bruce D."/>
            <person name="Goodwin L."/>
            <person name="Pitluck S."/>
            <person name="Ivanova N."/>
            <person name="Mavromatis K."/>
            <person name="Mikhailova N."/>
            <person name="Pati A."/>
            <person name="Chen A."/>
            <person name="Palaniappan K."/>
            <person name="Land M."/>
            <person name="Hauser L."/>
            <person name="Chang Y.J."/>
            <person name="Jeffries C.D."/>
            <person name="Chain P."/>
            <person name="Saunders E."/>
            <person name="Brettin T."/>
            <person name="Detter J.C."/>
            <person name="Goker M."/>
            <person name="Bristow J."/>
            <person name="Eisen J.A."/>
            <person name="Markowitz V."/>
            <person name="Hugenholtz P."/>
            <person name="Kyrpides N.C."/>
            <person name="Klenk H.P."/>
            <person name="Han C."/>
        </authorList>
    </citation>
    <scope>NUCLEOTIDE SEQUENCE [LARGE SCALE GENOMIC DNA]</scope>
    <source>
        <strain evidence="7">ATCC 49208 / DSM 771 / VKM B-1644</strain>
    </source>
</reference>
<feature type="domain" description="Cysteine-rich" evidence="4">
    <location>
        <begin position="272"/>
        <end position="359"/>
    </location>
</feature>
<dbReference type="Pfam" id="PF13183">
    <property type="entry name" value="Fer4_8"/>
    <property type="match status" value="1"/>
</dbReference>
<dbReference type="SUPFAM" id="SSF46548">
    <property type="entry name" value="alpha-helical ferredoxin"/>
    <property type="match status" value="1"/>
</dbReference>
<proteinExistence type="predicted"/>
<accession>C8VX15</accession>
<dbReference type="InterPro" id="IPR017896">
    <property type="entry name" value="4Fe4S_Fe-S-bd"/>
</dbReference>
<dbReference type="GO" id="GO:0005886">
    <property type="term" value="C:plasma membrane"/>
    <property type="evidence" value="ECO:0007669"/>
    <property type="project" value="TreeGrafter"/>
</dbReference>
<dbReference type="Gene3D" id="1.10.1060.10">
    <property type="entry name" value="Alpha-helical ferredoxin"/>
    <property type="match status" value="1"/>
</dbReference>
<dbReference type="EMBL" id="CP001720">
    <property type="protein sequence ID" value="ACV62591.1"/>
    <property type="molecule type" value="Genomic_DNA"/>
</dbReference>
<protein>
    <recommendedName>
        <fullName evidence="8">CoB--CoM heterodisulfide reductase</fullName>
    </recommendedName>
</protein>